<dbReference type="EMBL" id="JAFCMP010000108">
    <property type="protein sequence ID" value="KAG5186660.1"/>
    <property type="molecule type" value="Genomic_DNA"/>
</dbReference>
<dbReference type="Proteomes" id="UP000664859">
    <property type="component" value="Unassembled WGS sequence"/>
</dbReference>
<proteinExistence type="predicted"/>
<feature type="chain" id="PRO_5032344355" description="Secreted protein" evidence="1">
    <location>
        <begin position="24"/>
        <end position="95"/>
    </location>
</feature>
<protein>
    <recommendedName>
        <fullName evidence="4">Secreted protein</fullName>
    </recommendedName>
</protein>
<keyword evidence="1" id="KW-0732">Signal</keyword>
<name>A0A835Z443_9STRA</name>
<dbReference type="AlphaFoldDB" id="A0A835Z443"/>
<evidence type="ECO:0000256" key="1">
    <source>
        <dbReference type="SAM" id="SignalP"/>
    </source>
</evidence>
<sequence>MLIDTPLFFLWLLADSTISLVSAVNHKILAVRLCPCATFLALRRLNTSRQSTVLVMIWSHVIAMWSAAAQCRPFMKPSVRPSTCMHVGPSPWADR</sequence>
<reference evidence="2" key="1">
    <citation type="submission" date="2021-02" db="EMBL/GenBank/DDBJ databases">
        <title>First Annotated Genome of the Yellow-green Alga Tribonema minus.</title>
        <authorList>
            <person name="Mahan K.M."/>
        </authorList>
    </citation>
    <scope>NUCLEOTIDE SEQUENCE</scope>
    <source>
        <strain evidence="2">UTEX B ZZ1240</strain>
    </source>
</reference>
<evidence type="ECO:0000313" key="3">
    <source>
        <dbReference type="Proteomes" id="UP000664859"/>
    </source>
</evidence>
<keyword evidence="3" id="KW-1185">Reference proteome</keyword>
<organism evidence="2 3">
    <name type="scientific">Tribonema minus</name>
    <dbReference type="NCBI Taxonomy" id="303371"/>
    <lineage>
        <taxon>Eukaryota</taxon>
        <taxon>Sar</taxon>
        <taxon>Stramenopiles</taxon>
        <taxon>Ochrophyta</taxon>
        <taxon>PX clade</taxon>
        <taxon>Xanthophyceae</taxon>
        <taxon>Tribonematales</taxon>
        <taxon>Tribonemataceae</taxon>
        <taxon>Tribonema</taxon>
    </lineage>
</organism>
<feature type="signal peptide" evidence="1">
    <location>
        <begin position="1"/>
        <end position="23"/>
    </location>
</feature>
<comment type="caution">
    <text evidence="2">The sequence shown here is derived from an EMBL/GenBank/DDBJ whole genome shotgun (WGS) entry which is preliminary data.</text>
</comment>
<evidence type="ECO:0000313" key="2">
    <source>
        <dbReference type="EMBL" id="KAG5186660.1"/>
    </source>
</evidence>
<gene>
    <name evidence="2" type="ORF">JKP88DRAFT_36695</name>
</gene>
<evidence type="ECO:0008006" key="4">
    <source>
        <dbReference type="Google" id="ProtNLM"/>
    </source>
</evidence>
<accession>A0A835Z443</accession>